<dbReference type="Proteomes" id="UP001156682">
    <property type="component" value="Unassembled WGS sequence"/>
</dbReference>
<protein>
    <submittedName>
        <fullName evidence="7">Dihydrolipoyl dehydrogenase</fullName>
    </submittedName>
</protein>
<keyword evidence="4" id="KW-0274">FAD</keyword>
<evidence type="ECO:0000256" key="3">
    <source>
        <dbReference type="ARBA" id="ARBA00022630"/>
    </source>
</evidence>
<evidence type="ECO:0000259" key="5">
    <source>
        <dbReference type="Pfam" id="PF02852"/>
    </source>
</evidence>
<proteinExistence type="inferred from homology"/>
<feature type="domain" description="FAD/NAD(P)-binding" evidence="6">
    <location>
        <begin position="6"/>
        <end position="330"/>
    </location>
</feature>
<dbReference type="Pfam" id="PF02852">
    <property type="entry name" value="Pyr_redox_dim"/>
    <property type="match status" value="1"/>
</dbReference>
<dbReference type="InterPro" id="IPR023753">
    <property type="entry name" value="FAD/NAD-binding_dom"/>
</dbReference>
<evidence type="ECO:0000256" key="2">
    <source>
        <dbReference type="ARBA" id="ARBA00007532"/>
    </source>
</evidence>
<evidence type="ECO:0000256" key="4">
    <source>
        <dbReference type="ARBA" id="ARBA00022827"/>
    </source>
</evidence>
<comment type="cofactor">
    <cofactor evidence="1">
        <name>FAD</name>
        <dbReference type="ChEBI" id="CHEBI:57692"/>
    </cofactor>
</comment>
<keyword evidence="8" id="KW-1185">Reference proteome</keyword>
<evidence type="ECO:0000313" key="8">
    <source>
        <dbReference type="Proteomes" id="UP001156682"/>
    </source>
</evidence>
<dbReference type="InterPro" id="IPR036188">
    <property type="entry name" value="FAD/NAD-bd_sf"/>
</dbReference>
<gene>
    <name evidence="7" type="ORF">GCM10007878_04320</name>
</gene>
<organism evidence="7 8">
    <name type="scientific">Marinospirillum insulare</name>
    <dbReference type="NCBI Taxonomy" id="217169"/>
    <lineage>
        <taxon>Bacteria</taxon>
        <taxon>Pseudomonadati</taxon>
        <taxon>Pseudomonadota</taxon>
        <taxon>Gammaproteobacteria</taxon>
        <taxon>Oceanospirillales</taxon>
        <taxon>Oceanospirillaceae</taxon>
        <taxon>Marinospirillum</taxon>
    </lineage>
</organism>
<dbReference type="PRINTS" id="PR00411">
    <property type="entry name" value="PNDRDTASEI"/>
</dbReference>
<comment type="similarity">
    <text evidence="2">Belongs to the class-I pyridine nucleotide-disulfide oxidoreductase family.</text>
</comment>
<dbReference type="Gene3D" id="1.10.287.990">
    <property type="entry name" value="Fe,Mn superoxide dismutase (SOD) domain"/>
    <property type="match status" value="1"/>
</dbReference>
<evidence type="ECO:0000256" key="1">
    <source>
        <dbReference type="ARBA" id="ARBA00001974"/>
    </source>
</evidence>
<dbReference type="PANTHER" id="PTHR43014:SF4">
    <property type="entry name" value="PYRIDINE NUCLEOTIDE-DISULFIDE OXIDOREDUCTASE RCLA-RELATED"/>
    <property type="match status" value="1"/>
</dbReference>
<dbReference type="RefSeq" id="WP_027850605.1">
    <property type="nucleotide sequence ID" value="NZ_BSOR01000008.1"/>
</dbReference>
<dbReference type="PIRSF" id="PIRSF000350">
    <property type="entry name" value="Mercury_reductase_MerA"/>
    <property type="match status" value="1"/>
</dbReference>
<evidence type="ECO:0000259" key="6">
    <source>
        <dbReference type="Pfam" id="PF07992"/>
    </source>
</evidence>
<dbReference type="EMBL" id="BSOR01000008">
    <property type="protein sequence ID" value="GLR62997.1"/>
    <property type="molecule type" value="Genomic_DNA"/>
</dbReference>
<accession>A0ABQ5ZVC4</accession>
<sequence>MIQQVDIAIIGAGTAGMSAFNAARKVTDSLVMLEGGSYGTTCARVGCMPSKLLIAAAESAHQMQLAPAFGIQLTAGYQVDGKAVMQRVKAERDRFVSFVLQDIAKLADDQRIDELAHFIDPNTLETTSGKKIRARNIIIATGSRPAVPPMFEAAGDRLIINDDVFDWDDLPESVAVFGPGVIGLEISQALSRLGVRLRLFGRGDGIGPLQDPSMKTLAHETFNKEFPIMAGNEVQSITRTDGGVAISFIDNQGQPTTETFDYLLAATGRKANLDKINIEAAGLKLNERQQPEFNPETTQCINADGSPSHIFIAGDVAGFRPLLHEANDEGFIAGSNAAGWPNFKPKARRTPLAVVFSEPQIALAGESLAQIQARLGEEGVVVGSMDFSKQGRARVMQQNQGLMKIYACKKTGQLLGTEIFGPRAEHLVHLLAWSIQQKLTLKEILAQPFYHPVLEEGVRTALRSAASQLKR</sequence>
<dbReference type="SUPFAM" id="SSF55424">
    <property type="entry name" value="FAD/NAD-linked reductases, dimerisation (C-terminal) domain"/>
    <property type="match status" value="1"/>
</dbReference>
<dbReference type="Gene3D" id="3.50.50.60">
    <property type="entry name" value="FAD/NAD(P)-binding domain"/>
    <property type="match status" value="3"/>
</dbReference>
<dbReference type="SUPFAM" id="SSF51905">
    <property type="entry name" value="FAD/NAD(P)-binding domain"/>
    <property type="match status" value="1"/>
</dbReference>
<comment type="caution">
    <text evidence="7">The sequence shown here is derived from an EMBL/GenBank/DDBJ whole genome shotgun (WGS) entry which is preliminary data.</text>
</comment>
<feature type="domain" description="Pyridine nucleotide-disulphide oxidoreductase dimerisation" evidence="5">
    <location>
        <begin position="353"/>
        <end position="461"/>
    </location>
</feature>
<dbReference type="InterPro" id="IPR016156">
    <property type="entry name" value="FAD/NAD-linked_Rdtase_dimer_sf"/>
</dbReference>
<dbReference type="Gene3D" id="3.30.390.30">
    <property type="match status" value="1"/>
</dbReference>
<dbReference type="NCBIfam" id="NF004939">
    <property type="entry name" value="PRK06292.1-1"/>
    <property type="match status" value="1"/>
</dbReference>
<dbReference type="PRINTS" id="PR00368">
    <property type="entry name" value="FADPNR"/>
</dbReference>
<dbReference type="PANTHER" id="PTHR43014">
    <property type="entry name" value="MERCURIC REDUCTASE"/>
    <property type="match status" value="1"/>
</dbReference>
<dbReference type="Pfam" id="PF07992">
    <property type="entry name" value="Pyr_redox_2"/>
    <property type="match status" value="1"/>
</dbReference>
<dbReference type="InterPro" id="IPR001100">
    <property type="entry name" value="Pyr_nuc-diS_OxRdtase"/>
</dbReference>
<keyword evidence="3" id="KW-0285">Flavoprotein</keyword>
<evidence type="ECO:0000313" key="7">
    <source>
        <dbReference type="EMBL" id="GLR62997.1"/>
    </source>
</evidence>
<dbReference type="InterPro" id="IPR036324">
    <property type="entry name" value="Mn/Fe_SOD_N_sf"/>
</dbReference>
<reference evidence="8" key="1">
    <citation type="journal article" date="2019" name="Int. J. Syst. Evol. Microbiol.">
        <title>The Global Catalogue of Microorganisms (GCM) 10K type strain sequencing project: providing services to taxonomists for standard genome sequencing and annotation.</title>
        <authorList>
            <consortium name="The Broad Institute Genomics Platform"/>
            <consortium name="The Broad Institute Genome Sequencing Center for Infectious Disease"/>
            <person name="Wu L."/>
            <person name="Ma J."/>
        </authorList>
    </citation>
    <scope>NUCLEOTIDE SEQUENCE [LARGE SCALE GENOMIC DNA]</scope>
    <source>
        <strain evidence="8">NBRC 100033</strain>
    </source>
</reference>
<dbReference type="InterPro" id="IPR004099">
    <property type="entry name" value="Pyr_nucl-diS_OxRdtase_dimer"/>
</dbReference>
<name>A0ABQ5ZVC4_9GAMM</name>